<organism evidence="2 3">
    <name type="scientific">Nocardioides cavernae</name>
    <dbReference type="NCBI Taxonomy" id="1921566"/>
    <lineage>
        <taxon>Bacteria</taxon>
        <taxon>Bacillati</taxon>
        <taxon>Actinomycetota</taxon>
        <taxon>Actinomycetes</taxon>
        <taxon>Propionibacteriales</taxon>
        <taxon>Nocardioidaceae</taxon>
        <taxon>Nocardioides</taxon>
    </lineage>
</organism>
<proteinExistence type="predicted"/>
<keyword evidence="1" id="KW-0812">Transmembrane</keyword>
<keyword evidence="1" id="KW-1133">Transmembrane helix</keyword>
<reference evidence="2 3" key="1">
    <citation type="submission" date="2020-09" db="EMBL/GenBank/DDBJ databases">
        <title>novel species in genus Nocardioides.</title>
        <authorList>
            <person name="Zhang G."/>
        </authorList>
    </citation>
    <scope>NUCLEOTIDE SEQUENCE [LARGE SCALE GENOMIC DNA]</scope>
    <source>
        <strain evidence="2 3">KCTC 39551</strain>
    </source>
</reference>
<name>A0ABR8NG78_9ACTN</name>
<dbReference type="Proteomes" id="UP000618818">
    <property type="component" value="Unassembled WGS sequence"/>
</dbReference>
<dbReference type="EMBL" id="JACXYZ010000004">
    <property type="protein sequence ID" value="MBD3927129.1"/>
    <property type="molecule type" value="Genomic_DNA"/>
</dbReference>
<comment type="caution">
    <text evidence="2">The sequence shown here is derived from an EMBL/GenBank/DDBJ whole genome shotgun (WGS) entry which is preliminary data.</text>
</comment>
<gene>
    <name evidence="2" type="ORF">IEZ26_21085</name>
</gene>
<keyword evidence="3" id="KW-1185">Reference proteome</keyword>
<feature type="transmembrane region" description="Helical" evidence="1">
    <location>
        <begin position="21"/>
        <end position="39"/>
    </location>
</feature>
<accession>A0ABR8NG78</accession>
<feature type="transmembrane region" description="Helical" evidence="1">
    <location>
        <begin position="84"/>
        <end position="103"/>
    </location>
</feature>
<sequence>MSDGHRRRAADSLARRDPGSILYGAVITAASLAAVSANLSHVQRVALSVVAVVFVYWLAHVYTETQEMLFEGDRRPLYRRTPHAAAKEVFILVGAVPAVVVYLALDLLGLSASGAAYWALWFSVAFLALIGYLGAHRADIRGWRLVLESAGAASLGLLAVLGKLFLH</sequence>
<evidence type="ECO:0000313" key="2">
    <source>
        <dbReference type="EMBL" id="MBD3927129.1"/>
    </source>
</evidence>
<keyword evidence="1" id="KW-0472">Membrane</keyword>
<feature type="transmembrane region" description="Helical" evidence="1">
    <location>
        <begin position="115"/>
        <end position="133"/>
    </location>
</feature>
<evidence type="ECO:0000313" key="3">
    <source>
        <dbReference type="Proteomes" id="UP000618818"/>
    </source>
</evidence>
<protein>
    <submittedName>
        <fullName evidence="2">Uncharacterized protein</fullName>
    </submittedName>
</protein>
<dbReference type="RefSeq" id="WP_191196963.1">
    <property type="nucleotide sequence ID" value="NZ_JACXYZ010000004.1"/>
</dbReference>
<feature type="transmembrane region" description="Helical" evidence="1">
    <location>
        <begin position="45"/>
        <end position="63"/>
    </location>
</feature>
<evidence type="ECO:0000256" key="1">
    <source>
        <dbReference type="SAM" id="Phobius"/>
    </source>
</evidence>